<evidence type="ECO:0000256" key="5">
    <source>
        <dbReference type="ARBA" id="ARBA00022989"/>
    </source>
</evidence>
<evidence type="ECO:0000256" key="2">
    <source>
        <dbReference type="ARBA" id="ARBA00006462"/>
    </source>
</evidence>
<evidence type="ECO:0000313" key="8">
    <source>
        <dbReference type="EMBL" id="KAH7326014.1"/>
    </source>
</evidence>
<feature type="compositionally biased region" description="Basic and acidic residues" evidence="7">
    <location>
        <begin position="384"/>
        <end position="401"/>
    </location>
</feature>
<name>A0A8K0WWM1_9HYPO</name>
<accession>A0A8K0WWM1</accession>
<evidence type="ECO:0000313" key="9">
    <source>
        <dbReference type="Proteomes" id="UP000813444"/>
    </source>
</evidence>
<comment type="caution">
    <text evidence="8">The sequence shown here is derived from an EMBL/GenBank/DDBJ whole genome shotgun (WGS) entry which is preliminary data.</text>
</comment>
<organism evidence="8 9">
    <name type="scientific">Stachybotrys elegans</name>
    <dbReference type="NCBI Taxonomy" id="80388"/>
    <lineage>
        <taxon>Eukaryota</taxon>
        <taxon>Fungi</taxon>
        <taxon>Dikarya</taxon>
        <taxon>Ascomycota</taxon>
        <taxon>Pezizomycotina</taxon>
        <taxon>Sordariomycetes</taxon>
        <taxon>Hypocreomycetidae</taxon>
        <taxon>Hypocreales</taxon>
        <taxon>Stachybotryaceae</taxon>
        <taxon>Stachybotrys</taxon>
    </lineage>
</organism>
<keyword evidence="4" id="KW-0735">Signal-anchor</keyword>
<dbReference type="Gene3D" id="3.90.550.50">
    <property type="match status" value="1"/>
</dbReference>
<dbReference type="InterPro" id="IPR026050">
    <property type="entry name" value="C1GALT1/C1GALT1_chp1"/>
</dbReference>
<dbReference type="AlphaFoldDB" id="A0A8K0WWM1"/>
<sequence>MMTFRSWKAAVMVGLTLLLIIPLYQLRDYSTAGEYKQYIYDHISHYLNREGGVYNNTLYQQGAETTVHQQFNFSSPCENFPNTDGILLVMKTGATEAFDKLPTQLLTAMQCLPDFLLFSDLEQQIGKYHIYNVLDRVNDTIKSQQAEFKLYEAQQTCPVSQKDCTGSMKGAWDLDKYKFLNMVERAWDMRPNMEWYVFAEADTYVVWSNLVYWLRERAKPEEHPYVGSVALIKGFPFAHGGSGYVVSGAFMKKMIELIPNVAAKYDEKAPHECCGDLLISMALDEVGAKVKQAHPMFNGEKPNTLPYGPGHWCEPIFTMHHMNSEEVSAVWQYEQTRTKSERMQIKDLYHTFFAPHLVPYRKEWSNGADDTCYIAPDEAAQEDAGNHEKGRQKKEDEKNAVEKMAHQSPSACSLVCESAGLDINEQEFNALETHTERLSYIRGKYSEKDGDINFKKDRKCFQWKFQRNMCCTGKSFKLGAPKFEGETKNRHTSGWFVKGINDWVEARGECEQVAWRDPS</sequence>
<proteinExistence type="inferred from homology"/>
<evidence type="ECO:0000256" key="4">
    <source>
        <dbReference type="ARBA" id="ARBA00022968"/>
    </source>
</evidence>
<gene>
    <name evidence="8" type="ORF">B0I35DRAFT_474718</name>
</gene>
<dbReference type="PANTHER" id="PTHR23033:SF40">
    <property type="entry name" value="APPLE DOMAIN-CONTAINING PROTEIN"/>
    <property type="match status" value="1"/>
</dbReference>
<keyword evidence="9" id="KW-1185">Reference proteome</keyword>
<dbReference type="Proteomes" id="UP000813444">
    <property type="component" value="Unassembled WGS sequence"/>
</dbReference>
<reference evidence="8" key="1">
    <citation type="journal article" date="2021" name="Nat. Commun.">
        <title>Genetic determinants of endophytism in the Arabidopsis root mycobiome.</title>
        <authorList>
            <person name="Mesny F."/>
            <person name="Miyauchi S."/>
            <person name="Thiergart T."/>
            <person name="Pickel B."/>
            <person name="Atanasova L."/>
            <person name="Karlsson M."/>
            <person name="Huettel B."/>
            <person name="Barry K.W."/>
            <person name="Haridas S."/>
            <person name="Chen C."/>
            <person name="Bauer D."/>
            <person name="Andreopoulos W."/>
            <person name="Pangilinan J."/>
            <person name="LaButti K."/>
            <person name="Riley R."/>
            <person name="Lipzen A."/>
            <person name="Clum A."/>
            <person name="Drula E."/>
            <person name="Henrissat B."/>
            <person name="Kohler A."/>
            <person name="Grigoriev I.V."/>
            <person name="Martin F.M."/>
            <person name="Hacquard S."/>
        </authorList>
    </citation>
    <scope>NUCLEOTIDE SEQUENCE</scope>
    <source>
        <strain evidence="8">MPI-CAGE-CH-0235</strain>
    </source>
</reference>
<keyword evidence="6" id="KW-0472">Membrane</keyword>
<keyword evidence="3" id="KW-0812">Transmembrane</keyword>
<evidence type="ECO:0000256" key="7">
    <source>
        <dbReference type="SAM" id="MobiDB-lite"/>
    </source>
</evidence>
<dbReference type="EMBL" id="JAGPNK010000002">
    <property type="protein sequence ID" value="KAH7326014.1"/>
    <property type="molecule type" value="Genomic_DNA"/>
</dbReference>
<dbReference type="GO" id="GO:0016020">
    <property type="term" value="C:membrane"/>
    <property type="evidence" value="ECO:0007669"/>
    <property type="project" value="UniProtKB-SubCell"/>
</dbReference>
<comment type="similarity">
    <text evidence="2">Belongs to the glycosyltransferase 31 family. Beta3-Gal-T subfamily.</text>
</comment>
<protein>
    <submittedName>
        <fullName evidence="8">Family 31 glycosyltransferase</fullName>
    </submittedName>
</protein>
<dbReference type="OrthoDB" id="414175at2759"/>
<comment type="subcellular location">
    <subcellularLocation>
        <location evidence="1">Membrane</location>
        <topology evidence="1">Single-pass type II membrane protein</topology>
    </subcellularLocation>
</comment>
<feature type="region of interest" description="Disordered" evidence="7">
    <location>
        <begin position="379"/>
        <end position="401"/>
    </location>
</feature>
<evidence type="ECO:0000256" key="3">
    <source>
        <dbReference type="ARBA" id="ARBA00022692"/>
    </source>
</evidence>
<evidence type="ECO:0000256" key="1">
    <source>
        <dbReference type="ARBA" id="ARBA00004606"/>
    </source>
</evidence>
<keyword evidence="5" id="KW-1133">Transmembrane helix</keyword>
<dbReference type="PANTHER" id="PTHR23033">
    <property type="entry name" value="BETA1,3-GALACTOSYLTRANSFERASE"/>
    <property type="match status" value="1"/>
</dbReference>
<evidence type="ECO:0000256" key="6">
    <source>
        <dbReference type="ARBA" id="ARBA00023136"/>
    </source>
</evidence>